<evidence type="ECO:0000256" key="6">
    <source>
        <dbReference type="SAM" id="Phobius"/>
    </source>
</evidence>
<feature type="compositionally biased region" description="Polar residues" evidence="5">
    <location>
        <begin position="148"/>
        <end position="158"/>
    </location>
</feature>
<organism evidence="7 8">
    <name type="scientific">Anthostomella pinea</name>
    <dbReference type="NCBI Taxonomy" id="933095"/>
    <lineage>
        <taxon>Eukaryota</taxon>
        <taxon>Fungi</taxon>
        <taxon>Dikarya</taxon>
        <taxon>Ascomycota</taxon>
        <taxon>Pezizomycotina</taxon>
        <taxon>Sordariomycetes</taxon>
        <taxon>Xylariomycetidae</taxon>
        <taxon>Xylariales</taxon>
        <taxon>Xylariaceae</taxon>
        <taxon>Anthostomella</taxon>
    </lineage>
</organism>
<comment type="subcellular location">
    <subcellularLocation>
        <location evidence="1">Membrane</location>
        <topology evidence="1">Multi-pass membrane protein</topology>
    </subcellularLocation>
</comment>
<keyword evidence="3 6" id="KW-1133">Transmembrane helix</keyword>
<proteinExistence type="predicted"/>
<evidence type="ECO:0000256" key="1">
    <source>
        <dbReference type="ARBA" id="ARBA00004141"/>
    </source>
</evidence>
<dbReference type="EMBL" id="CAUWAG010000020">
    <property type="protein sequence ID" value="CAJ2514011.1"/>
    <property type="molecule type" value="Genomic_DNA"/>
</dbReference>
<evidence type="ECO:0000256" key="3">
    <source>
        <dbReference type="ARBA" id="ARBA00022989"/>
    </source>
</evidence>
<keyword evidence="4 6" id="KW-0472">Membrane</keyword>
<feature type="transmembrane region" description="Helical" evidence="6">
    <location>
        <begin position="78"/>
        <end position="98"/>
    </location>
</feature>
<evidence type="ECO:0000313" key="8">
    <source>
        <dbReference type="Proteomes" id="UP001295740"/>
    </source>
</evidence>
<dbReference type="Gene3D" id="1.20.58.340">
    <property type="entry name" value="Magnesium transport protein CorA, transmembrane region"/>
    <property type="match status" value="1"/>
</dbReference>
<keyword evidence="2 6" id="KW-0812">Transmembrane</keyword>
<protein>
    <submittedName>
        <fullName evidence="7">Uu.00g021300.m01.CDS01</fullName>
    </submittedName>
</protein>
<reference evidence="7" key="1">
    <citation type="submission" date="2023-10" db="EMBL/GenBank/DDBJ databases">
        <authorList>
            <person name="Hackl T."/>
        </authorList>
    </citation>
    <scope>NUCLEOTIDE SEQUENCE</scope>
</reference>
<keyword evidence="8" id="KW-1185">Reference proteome</keyword>
<dbReference type="AlphaFoldDB" id="A0AAI8VZN0"/>
<gene>
    <name evidence="7" type="ORF">KHLLAP_LOCUS14479</name>
</gene>
<feature type="transmembrane region" description="Helical" evidence="6">
    <location>
        <begin position="50"/>
        <end position="72"/>
    </location>
</feature>
<feature type="region of interest" description="Disordered" evidence="5">
    <location>
        <begin position="130"/>
        <end position="158"/>
    </location>
</feature>
<dbReference type="GO" id="GO:0046873">
    <property type="term" value="F:metal ion transmembrane transporter activity"/>
    <property type="evidence" value="ECO:0007669"/>
    <property type="project" value="InterPro"/>
</dbReference>
<accession>A0AAI8VZN0</accession>
<dbReference type="Proteomes" id="UP001295740">
    <property type="component" value="Unassembled WGS sequence"/>
</dbReference>
<evidence type="ECO:0000313" key="7">
    <source>
        <dbReference type="EMBL" id="CAJ2514011.1"/>
    </source>
</evidence>
<sequence length="158" mass="17447">MDKIKVHTSRKIAALSDLRAKLASLKETIASSQDQIRSDLALIGSENIRFFTYVTVVFLPLDFVTNLFSMSAPPNSTLLINMITVAVVAVLVTVSILLNAKAIGSVFEDIYSMFKQRSRTTMQNSFMIKHSKRDGKDREVRALPDPPGQTTAATTIAR</sequence>
<evidence type="ECO:0000256" key="5">
    <source>
        <dbReference type="SAM" id="MobiDB-lite"/>
    </source>
</evidence>
<evidence type="ECO:0000256" key="4">
    <source>
        <dbReference type="ARBA" id="ARBA00023136"/>
    </source>
</evidence>
<comment type="caution">
    <text evidence="7">The sequence shown here is derived from an EMBL/GenBank/DDBJ whole genome shotgun (WGS) entry which is preliminary data.</text>
</comment>
<evidence type="ECO:0000256" key="2">
    <source>
        <dbReference type="ARBA" id="ARBA00022692"/>
    </source>
</evidence>
<name>A0AAI8VZN0_9PEZI</name>
<dbReference type="InterPro" id="IPR045863">
    <property type="entry name" value="CorA_TM1_TM2"/>
</dbReference>
<dbReference type="GO" id="GO:0016020">
    <property type="term" value="C:membrane"/>
    <property type="evidence" value="ECO:0007669"/>
    <property type="project" value="UniProtKB-SubCell"/>
</dbReference>
<dbReference type="SUPFAM" id="SSF144083">
    <property type="entry name" value="Magnesium transport protein CorA, transmembrane region"/>
    <property type="match status" value="1"/>
</dbReference>